<dbReference type="SUPFAM" id="SSF109709">
    <property type="entry name" value="KorB DNA-binding domain-like"/>
    <property type="match status" value="1"/>
</dbReference>
<accession>A0A413TAR5</accession>
<dbReference type="EMBL" id="QSFV01000001">
    <property type="protein sequence ID" value="RHA82093.1"/>
    <property type="molecule type" value="Genomic_DNA"/>
</dbReference>
<dbReference type="AlphaFoldDB" id="A0A413TAR5"/>
<name>A0A413TAR5_9FIRM</name>
<reference evidence="1 2" key="1">
    <citation type="submission" date="2018-08" db="EMBL/GenBank/DDBJ databases">
        <title>A genome reference for cultivated species of the human gut microbiota.</title>
        <authorList>
            <person name="Zou Y."/>
            <person name="Xue W."/>
            <person name="Luo G."/>
        </authorList>
    </citation>
    <scope>NUCLEOTIDE SEQUENCE [LARGE SCALE GENOMIC DNA]</scope>
    <source>
        <strain evidence="1 2">AM42-30</strain>
    </source>
</reference>
<dbReference type="Gene3D" id="1.10.10.2830">
    <property type="match status" value="1"/>
</dbReference>
<evidence type="ECO:0000313" key="2">
    <source>
        <dbReference type="Proteomes" id="UP000285740"/>
    </source>
</evidence>
<gene>
    <name evidence="1" type="ORF">DW918_00705</name>
</gene>
<sequence length="158" mass="18343">MKMEALAHQGKSSDEMSSAKKIGQLAGISDRQVQRYIRLTELIPELSKLVDDKQITFVLGVEISFLKTEYQQLIYENICKGKKVSKDNVRMIRENQENLSLEEVSQILFADKAKVQKKICNVTLKENKLSEFFDSTYTKKEMEKIIYSLLKEWKKGKD</sequence>
<dbReference type="Proteomes" id="UP000285740">
    <property type="component" value="Unassembled WGS sequence"/>
</dbReference>
<comment type="caution">
    <text evidence="1">The sequence shown here is derived from an EMBL/GenBank/DDBJ whole genome shotgun (WGS) entry which is preliminary data.</text>
</comment>
<evidence type="ECO:0008006" key="3">
    <source>
        <dbReference type="Google" id="ProtNLM"/>
    </source>
</evidence>
<proteinExistence type="predicted"/>
<dbReference type="RefSeq" id="WP_118029940.1">
    <property type="nucleotide sequence ID" value="NZ_QSFV01000001.1"/>
</dbReference>
<evidence type="ECO:0000313" key="1">
    <source>
        <dbReference type="EMBL" id="RHA82093.1"/>
    </source>
</evidence>
<organism evidence="1 2">
    <name type="scientific">Eubacterium ventriosum</name>
    <dbReference type="NCBI Taxonomy" id="39496"/>
    <lineage>
        <taxon>Bacteria</taxon>
        <taxon>Bacillati</taxon>
        <taxon>Bacillota</taxon>
        <taxon>Clostridia</taxon>
        <taxon>Eubacteriales</taxon>
        <taxon>Eubacteriaceae</taxon>
        <taxon>Eubacterium</taxon>
    </lineage>
</organism>
<protein>
    <recommendedName>
        <fullName evidence="3">Chromosome partitioning protein ParB</fullName>
    </recommendedName>
</protein>